<feature type="domain" description="PAS" evidence="17">
    <location>
        <begin position="123"/>
        <end position="193"/>
    </location>
</feature>
<dbReference type="CDD" id="cd00082">
    <property type="entry name" value="HisKA"/>
    <property type="match status" value="1"/>
</dbReference>
<dbReference type="InterPro" id="IPR001789">
    <property type="entry name" value="Sig_transdc_resp-reg_receiver"/>
</dbReference>
<dbReference type="PROSITE" id="PS50113">
    <property type="entry name" value="PAC"/>
    <property type="match status" value="3"/>
</dbReference>
<dbReference type="RefSeq" id="WP_114984467.1">
    <property type="nucleotide sequence ID" value="NZ_CP027806.1"/>
</dbReference>
<dbReference type="SMART" id="SM00388">
    <property type="entry name" value="HisKA"/>
    <property type="match status" value="1"/>
</dbReference>
<evidence type="ECO:0000256" key="1">
    <source>
        <dbReference type="ARBA" id="ARBA00000085"/>
    </source>
</evidence>
<keyword evidence="7" id="KW-0812">Transmembrane</keyword>
<dbReference type="GO" id="GO:0005524">
    <property type="term" value="F:ATP binding"/>
    <property type="evidence" value="ECO:0007669"/>
    <property type="project" value="UniProtKB-KW"/>
</dbReference>
<reference evidence="19 20" key="1">
    <citation type="submission" date="2018-03" db="EMBL/GenBank/DDBJ databases">
        <title>Phenotypic and genomic properties of Cyclonatronum proteinivorum gen. nov., sp. nov., a haloalkaliphilic bacteroidete from soda lakes possessing Na+-translocating rhodopsin.</title>
        <authorList>
            <person name="Toshchakov S.V."/>
            <person name="Korzhenkov A."/>
            <person name="Samarov N.I."/>
            <person name="Kublanov I.V."/>
            <person name="Muntyan M.S."/>
            <person name="Sorokin D.Y."/>
        </authorList>
    </citation>
    <scope>NUCLEOTIDE SEQUENCE [LARGE SCALE GENOMIC DNA]</scope>
    <source>
        <strain evidence="19 20">Omega</strain>
    </source>
</reference>
<feature type="domain" description="PAS" evidence="17">
    <location>
        <begin position="628"/>
        <end position="700"/>
    </location>
</feature>
<dbReference type="InterPro" id="IPR013656">
    <property type="entry name" value="PAS_4"/>
</dbReference>
<dbReference type="SMART" id="SM00065">
    <property type="entry name" value="GAF"/>
    <property type="match status" value="1"/>
</dbReference>
<dbReference type="PROSITE" id="PS50109">
    <property type="entry name" value="HIS_KIN"/>
    <property type="match status" value="1"/>
</dbReference>
<dbReference type="Pfam" id="PF00072">
    <property type="entry name" value="Response_reg"/>
    <property type="match status" value="1"/>
</dbReference>
<evidence type="ECO:0000256" key="5">
    <source>
        <dbReference type="ARBA" id="ARBA00022553"/>
    </source>
</evidence>
<evidence type="ECO:0000256" key="8">
    <source>
        <dbReference type="ARBA" id="ARBA00022741"/>
    </source>
</evidence>
<keyword evidence="10" id="KW-0067">ATP-binding</keyword>
<dbReference type="EMBL" id="CP027806">
    <property type="protein sequence ID" value="AXJ01257.1"/>
    <property type="molecule type" value="Genomic_DNA"/>
</dbReference>
<sequence length="1472" mass="168085">MLTRNILHKSPFGFLECRPIRDADNHVLDFEIISHNPKLAELLANIRVELSENRIGALFPGFNKQEREWAQIVGFVESGESCLEIETYFVSLDDWVRLFLFKNETEEDTYGVMVFDTAYEKNRLEEIESLFEASLDMLCIFDEKMQMVYLNNQWEQFTGYKRSELFYDPFRQLIHPEDKRDTLRQMTGLTKVNTLIIRNRILTKAGEVRHFEWKATHQNNRIYCAVRDVTSEVRKGEEIELLYKQLRSILDAMPNYIFAKDQRGRYLMANSQFANWYGCTPEEIVGKTDVDLGVEPKLSRKFEAYDIQVIKSGKREILPEMYEMNRETGEAGWFQTVKIPYQHPGLKETGILGISTNVTNLKQAEIGLKEKTIQYDLALKGTKDGVWDWELNSGRMFFSDRWMEQLGYQAGGLPSTIDTFVDHLHSEDRDQVVEYLQAFVSGEKSVFDFDFRMYHKDGSIRWINGRAAAIRDKSGRAVRIAGSNADITGRKKSERDLLFLKQILEETSHLVRVGSWQYVAPTDKLVWTDVCYLIHDLEPRQNTDFSLSDAGSFIHPDFRQFYQQAFDKLLHEGRPFDIEVKIITAKGRSIWVRMIARAEMQQGKIVRLIGSIQDIDERKRNRDELHKTRTQLSGILADMSDVVYSFDLMKRSLIFITPSVEHLYGIPQEEWMKDAAVWQKFTKTEDREHRKRIERAILNGEDVALEYCIRDASGTEKWIRNRTRVVYDEAGNKKRLDGLMIDITKQKRAELEVAEYSSMLKTLIDIVQIFISVERKQVEGAIGRALKSIAELVQADHIYIFEFDGTHTSMSMRYEWCKPGVSTTVELDKAYDISNVPEIADKITNKQSVDIFDVARMEEGSYKKLLQFDGVKSIFCTPMIDEGKVIGFAGFESIGSRRRFSANAKELLQVFAGILVNLKQRLLMEGVLDDARTKAEEASKAKSMFLANMSHEIRTPLNGVIGFSELLTSTELNAQQEQYLDYVLKSAKSLTSIINDILDFSKIEAGKLEIEYTETNIRQLIEETADIVSHQAAAKQLEIILDIDTHISEIILTDPIRLKQVLLNLMNNAVKFTDQGTVTMRLKEQSLSPERSRFYFEVRDTGIGIHPERQHVLFKAFSQADASDTRKYGGTGLGLAISSSIINKMGSKINLRSKPGKGSVFSFSLVSQVVPQLNGEGLTKLKQDQLAENKVRSLPPILMLEPVPSLLEQHRKMIKSLGASALGFDRIEAFMEACKENPMYPLLISLVPGDKYFQQTLGDFLKAEARDRKVIFLYNTLHESVLRSFFDTLKGLNYSSLYKPVKLKQMRDLLADIPKPLQVPKSVQNKAGASVPQTDKPGMNKQRADKLKVLIAEDVPMNLSLIKIVLAKLLGDIHILEAVNGELAVSLSAEHKPDFIIMDVHMPVMSGIDATKNIRMMGGYLAEVPIFALTAGVATDERQRCMESGMTAFLSKPLKSDLLKDVLVQYHFLPEP</sequence>
<keyword evidence="11" id="KW-1133">Transmembrane helix</keyword>
<evidence type="ECO:0000313" key="20">
    <source>
        <dbReference type="Proteomes" id="UP000254808"/>
    </source>
</evidence>
<evidence type="ECO:0000256" key="13">
    <source>
        <dbReference type="ARBA" id="ARBA00023136"/>
    </source>
</evidence>
<keyword evidence="6" id="KW-0808">Transferase</keyword>
<dbReference type="Gene3D" id="3.30.565.10">
    <property type="entry name" value="Histidine kinase-like ATPase, C-terminal domain"/>
    <property type="match status" value="1"/>
</dbReference>
<dbReference type="PRINTS" id="PR00344">
    <property type="entry name" value="BCTRLSENSOR"/>
</dbReference>
<dbReference type="GO" id="GO:0005886">
    <property type="term" value="C:plasma membrane"/>
    <property type="evidence" value="ECO:0007669"/>
    <property type="project" value="UniProtKB-SubCell"/>
</dbReference>
<dbReference type="FunFam" id="3.30.565.10:FF:000010">
    <property type="entry name" value="Sensor histidine kinase RcsC"/>
    <property type="match status" value="1"/>
</dbReference>
<dbReference type="Pfam" id="PF02518">
    <property type="entry name" value="HATPase_c"/>
    <property type="match status" value="1"/>
</dbReference>
<dbReference type="PANTHER" id="PTHR45339">
    <property type="entry name" value="HYBRID SIGNAL TRANSDUCTION HISTIDINE KINASE J"/>
    <property type="match status" value="1"/>
</dbReference>
<keyword evidence="9" id="KW-0418">Kinase</keyword>
<dbReference type="InterPro" id="IPR029016">
    <property type="entry name" value="GAF-like_dom_sf"/>
</dbReference>
<dbReference type="Gene3D" id="3.40.50.2300">
    <property type="match status" value="1"/>
</dbReference>
<dbReference type="FunFam" id="1.10.287.130:FF:000003">
    <property type="entry name" value="Histidine kinase"/>
    <property type="match status" value="1"/>
</dbReference>
<dbReference type="InterPro" id="IPR036890">
    <property type="entry name" value="HATPase_C_sf"/>
</dbReference>
<feature type="modified residue" description="4-aspartylphosphate" evidence="14">
    <location>
        <position position="1399"/>
    </location>
</feature>
<dbReference type="CDD" id="cd17546">
    <property type="entry name" value="REC_hyHK_CKI1_RcsC-like"/>
    <property type="match status" value="1"/>
</dbReference>
<evidence type="ECO:0000259" key="18">
    <source>
        <dbReference type="PROSITE" id="PS50113"/>
    </source>
</evidence>
<dbReference type="Pfam" id="PF08448">
    <property type="entry name" value="PAS_4"/>
    <property type="match status" value="1"/>
</dbReference>
<evidence type="ECO:0000259" key="17">
    <source>
        <dbReference type="PROSITE" id="PS50112"/>
    </source>
</evidence>
<dbReference type="SMART" id="SM00387">
    <property type="entry name" value="HATPase_c"/>
    <property type="match status" value="1"/>
</dbReference>
<dbReference type="InterPro" id="IPR003661">
    <property type="entry name" value="HisK_dim/P_dom"/>
</dbReference>
<dbReference type="SMART" id="SM00448">
    <property type="entry name" value="REC"/>
    <property type="match status" value="1"/>
</dbReference>
<evidence type="ECO:0000256" key="12">
    <source>
        <dbReference type="ARBA" id="ARBA00023012"/>
    </source>
</evidence>
<evidence type="ECO:0000256" key="11">
    <source>
        <dbReference type="ARBA" id="ARBA00022989"/>
    </source>
</evidence>
<feature type="domain" description="PAC" evidence="18">
    <location>
        <begin position="703"/>
        <end position="755"/>
    </location>
</feature>
<dbReference type="PROSITE" id="PS50112">
    <property type="entry name" value="PAS"/>
    <property type="match status" value="3"/>
</dbReference>
<feature type="domain" description="PAS" evidence="17">
    <location>
        <begin position="242"/>
        <end position="313"/>
    </location>
</feature>
<evidence type="ECO:0000256" key="7">
    <source>
        <dbReference type="ARBA" id="ARBA00022692"/>
    </source>
</evidence>
<dbReference type="PANTHER" id="PTHR45339:SF1">
    <property type="entry name" value="HYBRID SIGNAL TRANSDUCTION HISTIDINE KINASE J"/>
    <property type="match status" value="1"/>
</dbReference>
<dbReference type="InterPro" id="IPR011006">
    <property type="entry name" value="CheY-like_superfamily"/>
</dbReference>
<evidence type="ECO:0000256" key="10">
    <source>
        <dbReference type="ARBA" id="ARBA00022840"/>
    </source>
</evidence>
<evidence type="ECO:0000259" key="15">
    <source>
        <dbReference type="PROSITE" id="PS50109"/>
    </source>
</evidence>
<dbReference type="OrthoDB" id="9811889at2"/>
<keyword evidence="4" id="KW-1003">Cell membrane</keyword>
<dbReference type="SUPFAM" id="SSF55874">
    <property type="entry name" value="ATPase domain of HSP90 chaperone/DNA topoisomerase II/histidine kinase"/>
    <property type="match status" value="1"/>
</dbReference>
<evidence type="ECO:0000259" key="16">
    <source>
        <dbReference type="PROSITE" id="PS50110"/>
    </source>
</evidence>
<dbReference type="InterPro" id="IPR000014">
    <property type="entry name" value="PAS"/>
</dbReference>
<dbReference type="InterPro" id="IPR013655">
    <property type="entry name" value="PAS_fold_3"/>
</dbReference>
<dbReference type="Gene3D" id="3.30.450.20">
    <property type="entry name" value="PAS domain"/>
    <property type="match status" value="5"/>
</dbReference>
<dbReference type="SUPFAM" id="SSF55785">
    <property type="entry name" value="PYP-like sensor domain (PAS domain)"/>
    <property type="match status" value="5"/>
</dbReference>
<dbReference type="SUPFAM" id="SSF52172">
    <property type="entry name" value="CheY-like"/>
    <property type="match status" value="1"/>
</dbReference>
<comment type="subcellular location">
    <subcellularLocation>
        <location evidence="2">Cell membrane</location>
        <topology evidence="2">Multi-pass membrane protein</topology>
    </subcellularLocation>
</comment>
<feature type="domain" description="PAC" evidence="18">
    <location>
        <begin position="447"/>
        <end position="499"/>
    </location>
</feature>
<dbReference type="NCBIfam" id="TIGR00229">
    <property type="entry name" value="sensory_box"/>
    <property type="match status" value="5"/>
</dbReference>
<dbReference type="Gene3D" id="3.30.450.40">
    <property type="match status" value="1"/>
</dbReference>
<feature type="domain" description="PAC" evidence="18">
    <location>
        <begin position="576"/>
        <end position="627"/>
    </location>
</feature>
<dbReference type="InterPro" id="IPR004358">
    <property type="entry name" value="Sig_transdc_His_kin-like_C"/>
</dbReference>
<dbReference type="Proteomes" id="UP000254808">
    <property type="component" value="Chromosome"/>
</dbReference>
<dbReference type="SUPFAM" id="SSF55781">
    <property type="entry name" value="GAF domain-like"/>
    <property type="match status" value="1"/>
</dbReference>
<dbReference type="CDD" id="cd16922">
    <property type="entry name" value="HATPase_EvgS-ArcB-TorS-like"/>
    <property type="match status" value="1"/>
</dbReference>
<dbReference type="InterPro" id="IPR000700">
    <property type="entry name" value="PAS-assoc_C"/>
</dbReference>
<evidence type="ECO:0000256" key="3">
    <source>
        <dbReference type="ARBA" id="ARBA00012438"/>
    </source>
</evidence>
<feature type="domain" description="Histidine kinase" evidence="15">
    <location>
        <begin position="948"/>
        <end position="1169"/>
    </location>
</feature>
<keyword evidence="5 14" id="KW-0597">Phosphoprotein</keyword>
<evidence type="ECO:0000256" key="6">
    <source>
        <dbReference type="ARBA" id="ARBA00022679"/>
    </source>
</evidence>
<dbReference type="Gene3D" id="1.10.287.130">
    <property type="match status" value="1"/>
</dbReference>
<dbReference type="InterPro" id="IPR036097">
    <property type="entry name" value="HisK_dim/P_sf"/>
</dbReference>
<dbReference type="KEGG" id="cprv:CYPRO_2007"/>
<organism evidence="19 20">
    <name type="scientific">Cyclonatronum proteinivorum</name>
    <dbReference type="NCBI Taxonomy" id="1457365"/>
    <lineage>
        <taxon>Bacteria</taxon>
        <taxon>Pseudomonadati</taxon>
        <taxon>Balneolota</taxon>
        <taxon>Balneolia</taxon>
        <taxon>Balneolales</taxon>
        <taxon>Cyclonatronaceae</taxon>
        <taxon>Cyclonatronum</taxon>
    </lineage>
</organism>
<dbReference type="SUPFAM" id="SSF47384">
    <property type="entry name" value="Homodimeric domain of signal transducing histidine kinase"/>
    <property type="match status" value="1"/>
</dbReference>
<keyword evidence="20" id="KW-1185">Reference proteome</keyword>
<evidence type="ECO:0000256" key="14">
    <source>
        <dbReference type="PROSITE-ProRule" id="PRU00169"/>
    </source>
</evidence>
<dbReference type="InterPro" id="IPR035965">
    <property type="entry name" value="PAS-like_dom_sf"/>
</dbReference>
<dbReference type="InterPro" id="IPR001610">
    <property type="entry name" value="PAC"/>
</dbReference>
<dbReference type="SMART" id="SM00091">
    <property type="entry name" value="PAS"/>
    <property type="match status" value="4"/>
</dbReference>
<dbReference type="CDD" id="cd00130">
    <property type="entry name" value="PAS"/>
    <property type="match status" value="5"/>
</dbReference>
<dbReference type="SMART" id="SM00086">
    <property type="entry name" value="PAC"/>
    <property type="match status" value="3"/>
</dbReference>
<proteinExistence type="predicted"/>
<dbReference type="InterPro" id="IPR003018">
    <property type="entry name" value="GAF"/>
</dbReference>
<protein>
    <recommendedName>
        <fullName evidence="3">histidine kinase</fullName>
        <ecNumber evidence="3">2.7.13.3</ecNumber>
    </recommendedName>
</protein>
<keyword evidence="8" id="KW-0547">Nucleotide-binding</keyword>
<dbReference type="PROSITE" id="PS50110">
    <property type="entry name" value="RESPONSE_REGULATORY"/>
    <property type="match status" value="1"/>
</dbReference>
<dbReference type="Pfam" id="PF08447">
    <property type="entry name" value="PAS_3"/>
    <property type="match status" value="4"/>
</dbReference>
<name>A0A345ULA5_9BACT</name>
<dbReference type="Pfam" id="PF00512">
    <property type="entry name" value="HisKA"/>
    <property type="match status" value="1"/>
</dbReference>
<gene>
    <name evidence="19" type="ORF">CYPRO_2007</name>
</gene>
<dbReference type="InterPro" id="IPR003594">
    <property type="entry name" value="HATPase_dom"/>
</dbReference>
<evidence type="ECO:0000256" key="2">
    <source>
        <dbReference type="ARBA" id="ARBA00004651"/>
    </source>
</evidence>
<keyword evidence="12" id="KW-0902">Two-component regulatory system</keyword>
<evidence type="ECO:0000313" key="19">
    <source>
        <dbReference type="EMBL" id="AXJ01257.1"/>
    </source>
</evidence>
<dbReference type="InterPro" id="IPR005467">
    <property type="entry name" value="His_kinase_dom"/>
</dbReference>
<evidence type="ECO:0000256" key="4">
    <source>
        <dbReference type="ARBA" id="ARBA00022475"/>
    </source>
</evidence>
<feature type="domain" description="Response regulatory" evidence="16">
    <location>
        <begin position="1348"/>
        <end position="1467"/>
    </location>
</feature>
<dbReference type="Pfam" id="PF01590">
    <property type="entry name" value="GAF"/>
    <property type="match status" value="1"/>
</dbReference>
<evidence type="ECO:0000256" key="9">
    <source>
        <dbReference type="ARBA" id="ARBA00022777"/>
    </source>
</evidence>
<accession>A0A345ULA5</accession>
<dbReference type="GO" id="GO:0000155">
    <property type="term" value="F:phosphorelay sensor kinase activity"/>
    <property type="evidence" value="ECO:0007669"/>
    <property type="project" value="InterPro"/>
</dbReference>
<keyword evidence="13" id="KW-0472">Membrane</keyword>
<comment type="catalytic activity">
    <reaction evidence="1">
        <text>ATP + protein L-histidine = ADP + protein N-phospho-L-histidine.</text>
        <dbReference type="EC" id="2.7.13.3"/>
    </reaction>
</comment>
<dbReference type="EC" id="2.7.13.3" evidence="3"/>